<dbReference type="InterPro" id="IPR036388">
    <property type="entry name" value="WH-like_DNA-bd_sf"/>
</dbReference>
<proteinExistence type="predicted"/>
<protein>
    <submittedName>
        <fullName evidence="4">SARP family transcriptional regulator</fullName>
    </submittedName>
</protein>
<dbReference type="InterPro" id="IPR016032">
    <property type="entry name" value="Sig_transdc_resp-reg_C-effctor"/>
</dbReference>
<evidence type="ECO:0000313" key="4">
    <source>
        <dbReference type="EMBL" id="GIM66988.1"/>
    </source>
</evidence>
<dbReference type="GO" id="GO:0003677">
    <property type="term" value="F:DNA binding"/>
    <property type="evidence" value="ECO:0007669"/>
    <property type="project" value="InterPro"/>
</dbReference>
<dbReference type="PROSITE" id="PS50043">
    <property type="entry name" value="HTH_LUXR_2"/>
    <property type="match status" value="1"/>
</dbReference>
<sequence>MTGTFGREPEMATIRRVLDETAAGAGGCLLIDGPAGIGKSHLLRAAVELAGSSGIAVAFREAFRLDLAAPLVTLAGAVRGCRPAAGEFDWLSSDQGLENQYQTLERLRASLEHAATRQPLLIVIDDAHWMDELSALAVRELVPALASSPVRWLFASSPVAQDTPGRQTLAWLSRDGNEPIHLGALDDAATTRLSTDVVGAEVDNTVLALTAGCGGNPLRIGKLLTTLRATRQLVISGGVATVVGEELPSSFIDTVQDLLGSLSVEAQWLLRATSVFDRPFGIGSAARLTGRAPAELFPLVEEAGTDFLTEEPDGLVFAHQLVRQAIYHTLRKTVRDQLHREAAALAREDGRPALEVAQHLLRTDRSGSAEAVTLLRTAAREVAGAAPATAATLMMHALEALGPHGPGRPALIAEAVGLLASAARLHEARELGEEALRAGLDDETEAVLLLGLAEAFKHGGQNQTAVDYADRGLAPPTVSEATRARLYAIRAHALCYVDQLEAADDSGARSDELGRRSGEYGASVFGLTARSLVAHAEGRLDDAYAHASTATELADRVGGAAVHRHPRIWLGNAQACLNLFEESERTFARGRRESEQLGTAWAQPLWHYYYSSLLAARGQLDDAAAEADAGVETAEQLTAYQLAVPLLGTLIRLAVARGELAQAQGHQARMRRWMSTGITAAPEDVVWAEGLLLHATGESGAALAVLTGLYDNLPDRPALVGTDPGAAATLVRIARPLDAGRAAVVVEATRRLAERNPGSAGSAGAAAHAEGLLNGDPVLLRQAVDLFRATRRPLVLAAALEDAAVAGRGTEPEATVRSRYAEALAIVTRCGARSDQRRLEQRLGAAAPAGAAAPPCLPLLSPAERRVALAVAAGRTNIQVAADLFLSRHTVDSHLRKIFDKLKVNRRVELATLVARECPGNHLST</sequence>
<keyword evidence="2" id="KW-0067">ATP-binding</keyword>
<dbReference type="RefSeq" id="WP_246595084.1">
    <property type="nucleotide sequence ID" value="NZ_BAABEA010000019.1"/>
</dbReference>
<reference evidence="4" key="1">
    <citation type="submission" date="2021-03" db="EMBL/GenBank/DDBJ databases">
        <title>Whole genome shotgun sequence of Actinoplanes auranticolor NBRC 12245.</title>
        <authorList>
            <person name="Komaki H."/>
            <person name="Tamura T."/>
        </authorList>
    </citation>
    <scope>NUCLEOTIDE SEQUENCE</scope>
    <source>
        <strain evidence="4">NBRC 12245</strain>
    </source>
</reference>
<evidence type="ECO:0000256" key="2">
    <source>
        <dbReference type="ARBA" id="ARBA00022840"/>
    </source>
</evidence>
<dbReference type="InterPro" id="IPR027417">
    <property type="entry name" value="P-loop_NTPase"/>
</dbReference>
<dbReference type="Pfam" id="PF13191">
    <property type="entry name" value="AAA_16"/>
    <property type="match status" value="1"/>
</dbReference>
<organism evidence="4 5">
    <name type="scientific">Actinoplanes auranticolor</name>
    <dbReference type="NCBI Taxonomy" id="47988"/>
    <lineage>
        <taxon>Bacteria</taxon>
        <taxon>Bacillati</taxon>
        <taxon>Actinomycetota</taxon>
        <taxon>Actinomycetes</taxon>
        <taxon>Micromonosporales</taxon>
        <taxon>Micromonosporaceae</taxon>
        <taxon>Actinoplanes</taxon>
    </lineage>
</organism>
<dbReference type="InterPro" id="IPR003593">
    <property type="entry name" value="AAA+_ATPase"/>
</dbReference>
<dbReference type="Gene3D" id="3.40.50.300">
    <property type="entry name" value="P-loop containing nucleotide triphosphate hydrolases"/>
    <property type="match status" value="1"/>
</dbReference>
<dbReference type="GO" id="GO:0004016">
    <property type="term" value="F:adenylate cyclase activity"/>
    <property type="evidence" value="ECO:0007669"/>
    <property type="project" value="TreeGrafter"/>
</dbReference>
<dbReference type="EMBL" id="BOQL01000021">
    <property type="protein sequence ID" value="GIM66988.1"/>
    <property type="molecule type" value="Genomic_DNA"/>
</dbReference>
<dbReference type="SUPFAM" id="SSF52540">
    <property type="entry name" value="P-loop containing nucleoside triphosphate hydrolases"/>
    <property type="match status" value="1"/>
</dbReference>
<accession>A0A919S8Z9</accession>
<dbReference type="Pfam" id="PF00196">
    <property type="entry name" value="GerE"/>
    <property type="match status" value="1"/>
</dbReference>
<dbReference type="Proteomes" id="UP000681340">
    <property type="component" value="Unassembled WGS sequence"/>
</dbReference>
<comment type="caution">
    <text evidence="4">The sequence shown here is derived from an EMBL/GenBank/DDBJ whole genome shotgun (WGS) entry which is preliminary data.</text>
</comment>
<dbReference type="Gene3D" id="1.10.10.10">
    <property type="entry name" value="Winged helix-like DNA-binding domain superfamily/Winged helix DNA-binding domain"/>
    <property type="match status" value="1"/>
</dbReference>
<dbReference type="InterPro" id="IPR041664">
    <property type="entry name" value="AAA_16"/>
</dbReference>
<evidence type="ECO:0000259" key="3">
    <source>
        <dbReference type="PROSITE" id="PS50043"/>
    </source>
</evidence>
<evidence type="ECO:0000313" key="5">
    <source>
        <dbReference type="Proteomes" id="UP000681340"/>
    </source>
</evidence>
<dbReference type="CDD" id="cd06170">
    <property type="entry name" value="LuxR_C_like"/>
    <property type="match status" value="1"/>
</dbReference>
<keyword evidence="1" id="KW-0547">Nucleotide-binding</keyword>
<dbReference type="SMART" id="SM00421">
    <property type="entry name" value="HTH_LUXR"/>
    <property type="match status" value="1"/>
</dbReference>
<feature type="domain" description="HTH luxR-type" evidence="3">
    <location>
        <begin position="853"/>
        <end position="918"/>
    </location>
</feature>
<dbReference type="SUPFAM" id="SSF48452">
    <property type="entry name" value="TPR-like"/>
    <property type="match status" value="1"/>
</dbReference>
<name>A0A919S8Z9_9ACTN</name>
<dbReference type="PRINTS" id="PR00038">
    <property type="entry name" value="HTHLUXR"/>
</dbReference>
<dbReference type="PANTHER" id="PTHR16305">
    <property type="entry name" value="TESTICULAR SOLUBLE ADENYLYL CYCLASE"/>
    <property type="match status" value="1"/>
</dbReference>
<dbReference type="SMART" id="SM00382">
    <property type="entry name" value="AAA"/>
    <property type="match status" value="1"/>
</dbReference>
<dbReference type="SUPFAM" id="SSF46894">
    <property type="entry name" value="C-terminal effector domain of the bipartite response regulators"/>
    <property type="match status" value="1"/>
</dbReference>
<keyword evidence="5" id="KW-1185">Reference proteome</keyword>
<dbReference type="InterPro" id="IPR000792">
    <property type="entry name" value="Tscrpt_reg_LuxR_C"/>
</dbReference>
<gene>
    <name evidence="4" type="ORF">Aau02nite_25420</name>
</gene>
<dbReference type="GO" id="GO:0005524">
    <property type="term" value="F:ATP binding"/>
    <property type="evidence" value="ECO:0007669"/>
    <property type="project" value="UniProtKB-KW"/>
</dbReference>
<evidence type="ECO:0000256" key="1">
    <source>
        <dbReference type="ARBA" id="ARBA00022741"/>
    </source>
</evidence>
<dbReference type="InterPro" id="IPR011990">
    <property type="entry name" value="TPR-like_helical_dom_sf"/>
</dbReference>
<dbReference type="AlphaFoldDB" id="A0A919S8Z9"/>
<dbReference type="GO" id="GO:0006355">
    <property type="term" value="P:regulation of DNA-templated transcription"/>
    <property type="evidence" value="ECO:0007669"/>
    <property type="project" value="InterPro"/>
</dbReference>
<dbReference type="PANTHER" id="PTHR16305:SF35">
    <property type="entry name" value="TRANSCRIPTIONAL ACTIVATOR DOMAIN"/>
    <property type="match status" value="1"/>
</dbReference>
<dbReference type="GO" id="GO:0005737">
    <property type="term" value="C:cytoplasm"/>
    <property type="evidence" value="ECO:0007669"/>
    <property type="project" value="TreeGrafter"/>
</dbReference>